<protein>
    <recommendedName>
        <fullName evidence="3">Lipoprotein</fullName>
    </recommendedName>
</protein>
<dbReference type="RefSeq" id="WP_307158487.1">
    <property type="nucleotide sequence ID" value="NZ_JAUSWH010000007.1"/>
</dbReference>
<name>A0ABU0IDH5_9HYPH</name>
<gene>
    <name evidence="1" type="ORF">QO005_002642</name>
</gene>
<dbReference type="Proteomes" id="UP001235269">
    <property type="component" value="Unassembled WGS sequence"/>
</dbReference>
<evidence type="ECO:0008006" key="3">
    <source>
        <dbReference type="Google" id="ProtNLM"/>
    </source>
</evidence>
<keyword evidence="2" id="KW-1185">Reference proteome</keyword>
<proteinExistence type="predicted"/>
<evidence type="ECO:0000313" key="1">
    <source>
        <dbReference type="EMBL" id="MDQ0456301.1"/>
    </source>
</evidence>
<organism evidence="1 2">
    <name type="scientific">Rhizobium paknamense</name>
    <dbReference type="NCBI Taxonomy" id="1206817"/>
    <lineage>
        <taxon>Bacteria</taxon>
        <taxon>Pseudomonadati</taxon>
        <taxon>Pseudomonadota</taxon>
        <taxon>Alphaproteobacteria</taxon>
        <taxon>Hyphomicrobiales</taxon>
        <taxon>Rhizobiaceae</taxon>
        <taxon>Rhizobium/Agrobacterium group</taxon>
        <taxon>Rhizobium</taxon>
    </lineage>
</organism>
<reference evidence="1 2" key="1">
    <citation type="submission" date="2023-07" db="EMBL/GenBank/DDBJ databases">
        <title>Genomic Encyclopedia of Type Strains, Phase IV (KMG-IV): sequencing the most valuable type-strain genomes for metagenomic binning, comparative biology and taxonomic classification.</title>
        <authorList>
            <person name="Goeker M."/>
        </authorList>
    </citation>
    <scope>NUCLEOTIDE SEQUENCE [LARGE SCALE GENOMIC DNA]</scope>
    <source>
        <strain evidence="1 2">DSM 100301</strain>
    </source>
</reference>
<dbReference type="EMBL" id="JAUSWH010000007">
    <property type="protein sequence ID" value="MDQ0456301.1"/>
    <property type="molecule type" value="Genomic_DNA"/>
</dbReference>
<comment type="caution">
    <text evidence="1">The sequence shown here is derived from an EMBL/GenBank/DDBJ whole genome shotgun (WGS) entry which is preliminary data.</text>
</comment>
<accession>A0ABU0IDH5</accession>
<evidence type="ECO:0000313" key="2">
    <source>
        <dbReference type="Proteomes" id="UP001235269"/>
    </source>
</evidence>
<sequence length="101" mass="10783">MISFAAIMVVVACHPEQSSCVKEPVAVISYTNSAECRAALPDRLKALESYSLKMYGDCVPVAPDAIAQPLQKIMPAAQLRALAGESPVNGRVRAVALDQLR</sequence>